<evidence type="ECO:0000256" key="5">
    <source>
        <dbReference type="ARBA" id="ARBA00022827"/>
    </source>
</evidence>
<dbReference type="InterPro" id="IPR036188">
    <property type="entry name" value="FAD/NAD-bd_sf"/>
</dbReference>
<evidence type="ECO:0000259" key="9">
    <source>
        <dbReference type="Pfam" id="PF07156"/>
    </source>
</evidence>
<feature type="domain" description="Prenylcysteine lyase" evidence="9">
    <location>
        <begin position="155"/>
        <end position="365"/>
    </location>
</feature>
<dbReference type="InterPro" id="IPR010795">
    <property type="entry name" value="Prenylcys_lyase"/>
</dbReference>
<evidence type="ECO:0000313" key="10">
    <source>
        <dbReference type="EMBL" id="CAB9508729.1"/>
    </source>
</evidence>
<dbReference type="Proteomes" id="UP001153069">
    <property type="component" value="Unassembled WGS sequence"/>
</dbReference>
<evidence type="ECO:0000256" key="6">
    <source>
        <dbReference type="ARBA" id="ARBA00023002"/>
    </source>
</evidence>
<comment type="similarity">
    <text evidence="2">Belongs to the prenylcysteine oxidase family.</text>
</comment>
<evidence type="ECO:0000256" key="8">
    <source>
        <dbReference type="SAM" id="SignalP"/>
    </source>
</evidence>
<dbReference type="Pfam" id="PF07156">
    <property type="entry name" value="Prenylcys_lyase"/>
    <property type="match status" value="2"/>
</dbReference>
<name>A0A9N8DZ74_9STRA</name>
<keyword evidence="6" id="KW-0560">Oxidoreductase</keyword>
<dbReference type="InterPro" id="IPR017046">
    <property type="entry name" value="Prenylcysteine_Oxase1"/>
</dbReference>
<dbReference type="SUPFAM" id="SSF51905">
    <property type="entry name" value="FAD/NAD(P)-binding domain"/>
    <property type="match status" value="1"/>
</dbReference>
<dbReference type="OrthoDB" id="437369at2759"/>
<dbReference type="EMBL" id="CAICTM010000357">
    <property type="protein sequence ID" value="CAB9508729.1"/>
    <property type="molecule type" value="Genomic_DNA"/>
</dbReference>
<protein>
    <submittedName>
        <fullName evidence="10">Prenylcysteine lyase</fullName>
    </submittedName>
</protein>
<sequence length="583" mass="63140">MISPWHPSCSIFLLLSWLSLAESQKVAIIGGGLSGTFTSKYLVDLDGKGCNLDSITIFDPLPIGGPAPTSDDDWQGSRVSSVALPDGRIVELGASVFHEANQLVKDMIDNDPALEIGTPFNVGNDATIQHHVPPREGLGIYDGDGAWAYMGNKSDPWNTVKTVLRYNMDLYRVDRATQHALESFLEIPALLNSTAPDTFFESPDDMWQRVQLLKPTHASYSQLLDAMGIWAEDSWFHSLIPHGGYLGSLRRELLTAINLINYNQPNSHINGLVGLVSFAASKGPLYSVVGGNQQMIRSAFSQAQTNRRQNCQQGDGLNVVTHVAQRVTTVIGSMDGFELFAGQEVLGTFDAVVLAAPLQQCRIQFLIPSQFDSAVLQPMPLANAMVDTDKAESQKDHEGHPVLPDKLPDCSRRPFTQVVTTVVSGATLNHEHFHIDKDKLPRAVCVTERGKEKEGGITVISEIAGDGVYKMFSSNVLSEDTLKGLFGPGHTVEFVKTWGGPHGGATPDYQGQGVSVGYLLYDGATGLEGHTKNGALYYPNAIETALACMEASAIGAKSVAKLLARRFGIIQPSSRKSHNGEEL</sequence>
<keyword evidence="5" id="KW-0274">FAD</keyword>
<feature type="domain" description="Prenylcysteine lyase" evidence="9">
    <location>
        <begin position="405"/>
        <end position="567"/>
    </location>
</feature>
<reference evidence="10" key="1">
    <citation type="submission" date="2020-06" db="EMBL/GenBank/DDBJ databases">
        <authorList>
            <consortium name="Plant Systems Biology data submission"/>
        </authorList>
    </citation>
    <scope>NUCLEOTIDE SEQUENCE</scope>
    <source>
        <strain evidence="10">D6</strain>
    </source>
</reference>
<keyword evidence="7" id="KW-0325">Glycoprotein</keyword>
<dbReference type="GO" id="GO:0001735">
    <property type="term" value="F:prenylcysteine oxidase activity"/>
    <property type="evidence" value="ECO:0007669"/>
    <property type="project" value="InterPro"/>
</dbReference>
<evidence type="ECO:0000256" key="7">
    <source>
        <dbReference type="ARBA" id="ARBA00023180"/>
    </source>
</evidence>
<dbReference type="PANTHER" id="PTHR15944:SF0">
    <property type="entry name" value="PRENYLCYSTEINE LYASE DOMAIN-CONTAINING PROTEIN"/>
    <property type="match status" value="1"/>
</dbReference>
<dbReference type="GO" id="GO:0016829">
    <property type="term" value="F:lyase activity"/>
    <property type="evidence" value="ECO:0007669"/>
    <property type="project" value="UniProtKB-KW"/>
</dbReference>
<gene>
    <name evidence="10" type="ORF">SEMRO_358_G125810.1</name>
</gene>
<evidence type="ECO:0000313" key="11">
    <source>
        <dbReference type="Proteomes" id="UP001153069"/>
    </source>
</evidence>
<feature type="chain" id="PRO_5040315909" evidence="8">
    <location>
        <begin position="24"/>
        <end position="583"/>
    </location>
</feature>
<comment type="caution">
    <text evidence="10">The sequence shown here is derived from an EMBL/GenBank/DDBJ whole genome shotgun (WGS) entry which is preliminary data.</text>
</comment>
<feature type="signal peptide" evidence="8">
    <location>
        <begin position="1"/>
        <end position="23"/>
    </location>
</feature>
<dbReference type="AlphaFoldDB" id="A0A9N8DZ74"/>
<keyword evidence="3" id="KW-0285">Flavoprotein</keyword>
<proteinExistence type="inferred from homology"/>
<organism evidence="10 11">
    <name type="scientific">Seminavis robusta</name>
    <dbReference type="NCBI Taxonomy" id="568900"/>
    <lineage>
        <taxon>Eukaryota</taxon>
        <taxon>Sar</taxon>
        <taxon>Stramenopiles</taxon>
        <taxon>Ochrophyta</taxon>
        <taxon>Bacillariophyta</taxon>
        <taxon>Bacillariophyceae</taxon>
        <taxon>Bacillariophycidae</taxon>
        <taxon>Naviculales</taxon>
        <taxon>Naviculaceae</taxon>
        <taxon>Seminavis</taxon>
    </lineage>
</organism>
<dbReference type="GO" id="GO:0030327">
    <property type="term" value="P:prenylated protein catabolic process"/>
    <property type="evidence" value="ECO:0007669"/>
    <property type="project" value="TreeGrafter"/>
</dbReference>
<keyword evidence="10" id="KW-0456">Lyase</keyword>
<dbReference type="PANTHER" id="PTHR15944">
    <property type="entry name" value="FARNESYLCYSTEINE LYASE"/>
    <property type="match status" value="1"/>
</dbReference>
<accession>A0A9N8DZ74</accession>
<keyword evidence="4 8" id="KW-0732">Signal</keyword>
<evidence type="ECO:0000256" key="2">
    <source>
        <dbReference type="ARBA" id="ARBA00009967"/>
    </source>
</evidence>
<comment type="cofactor">
    <cofactor evidence="1">
        <name>FAD</name>
        <dbReference type="ChEBI" id="CHEBI:57692"/>
    </cofactor>
</comment>
<dbReference type="GO" id="GO:0030328">
    <property type="term" value="P:prenylcysteine catabolic process"/>
    <property type="evidence" value="ECO:0007669"/>
    <property type="project" value="InterPro"/>
</dbReference>
<evidence type="ECO:0000256" key="4">
    <source>
        <dbReference type="ARBA" id="ARBA00022729"/>
    </source>
</evidence>
<evidence type="ECO:0000256" key="3">
    <source>
        <dbReference type="ARBA" id="ARBA00022630"/>
    </source>
</evidence>
<evidence type="ECO:0000256" key="1">
    <source>
        <dbReference type="ARBA" id="ARBA00001974"/>
    </source>
</evidence>
<keyword evidence="11" id="KW-1185">Reference proteome</keyword>